<dbReference type="Gene3D" id="3.50.50.60">
    <property type="entry name" value="FAD/NAD(P)-binding domain"/>
    <property type="match status" value="2"/>
</dbReference>
<dbReference type="InterPro" id="IPR001763">
    <property type="entry name" value="Rhodanese-like_dom"/>
</dbReference>
<evidence type="ECO:0000259" key="6">
    <source>
        <dbReference type="PROSITE" id="PS50206"/>
    </source>
</evidence>
<proteinExistence type="inferred from homology"/>
<evidence type="ECO:0000256" key="3">
    <source>
        <dbReference type="ARBA" id="ARBA00022630"/>
    </source>
</evidence>
<keyword evidence="8" id="KW-1185">Reference proteome</keyword>
<dbReference type="Pfam" id="PF00581">
    <property type="entry name" value="Rhodanese"/>
    <property type="match status" value="1"/>
</dbReference>
<dbReference type="InterPro" id="IPR023753">
    <property type="entry name" value="FAD/NAD-binding_dom"/>
</dbReference>
<evidence type="ECO:0000256" key="4">
    <source>
        <dbReference type="ARBA" id="ARBA00022827"/>
    </source>
</evidence>
<dbReference type="Gene3D" id="3.40.250.10">
    <property type="entry name" value="Rhodanese-like domain"/>
    <property type="match status" value="1"/>
</dbReference>
<dbReference type="InterPro" id="IPR036188">
    <property type="entry name" value="FAD/NAD-bd_sf"/>
</dbReference>
<accession>A0ABW1UXI1</accession>
<dbReference type="PROSITE" id="PS50206">
    <property type="entry name" value="RHODANESE_3"/>
    <property type="match status" value="1"/>
</dbReference>
<feature type="domain" description="Rhodanese" evidence="6">
    <location>
        <begin position="463"/>
        <end position="547"/>
    </location>
</feature>
<dbReference type="InterPro" id="IPR004099">
    <property type="entry name" value="Pyr_nucl-diS_OxRdtase_dimer"/>
</dbReference>
<evidence type="ECO:0000256" key="1">
    <source>
        <dbReference type="ARBA" id="ARBA00001974"/>
    </source>
</evidence>
<sequence length="566" mass="62630">MGKKIVVVGGVAGGASVAARVRRLDEDAEITMFEKGPDVSFSNCALPYYLSGTVEHADDIVLMSPEQFKKQYNINAVTNTEVIDVSAENKTVQIKNLETKSINTYNYDELFLSPGAVPKMPSYVKGIKNENVFSVRNVVDIRKIHDYIEENNVKNITVVGAGFIGLEVTENLVEAGKNITLVGSSKHVLKNMDDDLAQIIHKQLMEHGVNLLLNHKVVEFTDDAVIFDSGENVSTEMIIMAVGVTPEVSLAKKIGVKIGETGAIAVNQNYQTNLPHIYAVGDAIEVVNMITKKKERLDLAFPAQIEARDAVNHAYGRLVHQHGVIGSQVIGVFGLNAASTGLSEEQCQKNNIEYRVAMVAPKDKVSLMPDVHPIFLKLVFSYPTGEILGAQAVGKSQVDKQIDVIATMITMHGYVEDLQNLELCYQPMFSTAKNAVNMAGLVGTNILNDEYKQVSLTCVRKLVEEKAFIIDAREPDEYAAGHIKGALNIPLSQFRDRLDEIPKNQPVYIHCLTSQRSYNMVRALNNLGYTNIYNIVGSFSGLSEYEYFRDIHDKREPIVTDYKLDL</sequence>
<keyword evidence="4" id="KW-0274">FAD</keyword>
<dbReference type="CDD" id="cd00158">
    <property type="entry name" value="RHOD"/>
    <property type="match status" value="1"/>
</dbReference>
<dbReference type="InterPro" id="IPR050260">
    <property type="entry name" value="FAD-bd_OxRdtase"/>
</dbReference>
<comment type="caution">
    <text evidence="7">The sequence shown here is derived from an EMBL/GenBank/DDBJ whole genome shotgun (WGS) entry which is preliminary data.</text>
</comment>
<protein>
    <submittedName>
        <fullName evidence="7">FAD-dependent oxidoreductase</fullName>
    </submittedName>
</protein>
<evidence type="ECO:0000313" key="8">
    <source>
        <dbReference type="Proteomes" id="UP001596186"/>
    </source>
</evidence>
<evidence type="ECO:0000256" key="2">
    <source>
        <dbReference type="ARBA" id="ARBA00009130"/>
    </source>
</evidence>
<dbReference type="EMBL" id="JBHSSN010000015">
    <property type="protein sequence ID" value="MFC6324152.1"/>
    <property type="molecule type" value="Genomic_DNA"/>
</dbReference>
<dbReference type="Pfam" id="PF02852">
    <property type="entry name" value="Pyr_redox_dim"/>
    <property type="match status" value="1"/>
</dbReference>
<dbReference type="RefSeq" id="WP_125593514.1">
    <property type="nucleotide sequence ID" value="NZ_JBHSSN010000015.1"/>
</dbReference>
<dbReference type="PRINTS" id="PR00368">
    <property type="entry name" value="FADPNR"/>
</dbReference>
<dbReference type="Proteomes" id="UP001596186">
    <property type="component" value="Unassembled WGS sequence"/>
</dbReference>
<dbReference type="InterPro" id="IPR036873">
    <property type="entry name" value="Rhodanese-like_dom_sf"/>
</dbReference>
<comment type="cofactor">
    <cofactor evidence="1">
        <name>FAD</name>
        <dbReference type="ChEBI" id="CHEBI:57692"/>
    </cofactor>
</comment>
<dbReference type="PANTHER" id="PTHR43429">
    <property type="entry name" value="PYRIDINE NUCLEOTIDE-DISULFIDE OXIDOREDUCTASE DOMAIN-CONTAINING"/>
    <property type="match status" value="1"/>
</dbReference>
<keyword evidence="5" id="KW-0558">Oxidation</keyword>
<dbReference type="Pfam" id="PF07992">
    <property type="entry name" value="Pyr_redox_2"/>
    <property type="match status" value="1"/>
</dbReference>
<dbReference type="SUPFAM" id="SSF52821">
    <property type="entry name" value="Rhodanese/Cell cycle control phosphatase"/>
    <property type="match status" value="1"/>
</dbReference>
<name>A0ABW1UXI1_9LACO</name>
<comment type="similarity">
    <text evidence="2">Belongs to the class-III pyridine nucleotide-disulfide oxidoreductase family.</text>
</comment>
<reference evidence="8" key="1">
    <citation type="journal article" date="2019" name="Int. J. Syst. Evol. Microbiol.">
        <title>The Global Catalogue of Microorganisms (GCM) 10K type strain sequencing project: providing services to taxonomists for standard genome sequencing and annotation.</title>
        <authorList>
            <consortium name="The Broad Institute Genomics Platform"/>
            <consortium name="The Broad Institute Genome Sequencing Center for Infectious Disease"/>
            <person name="Wu L."/>
            <person name="Ma J."/>
        </authorList>
    </citation>
    <scope>NUCLEOTIDE SEQUENCE [LARGE SCALE GENOMIC DNA]</scope>
    <source>
        <strain evidence="8">CCM 8895</strain>
    </source>
</reference>
<evidence type="ECO:0000313" key="7">
    <source>
        <dbReference type="EMBL" id="MFC6324152.1"/>
    </source>
</evidence>
<organism evidence="7 8">
    <name type="scientific">Companilactobacillus baiquanensis</name>
    <dbReference type="NCBI Taxonomy" id="2486005"/>
    <lineage>
        <taxon>Bacteria</taxon>
        <taxon>Bacillati</taxon>
        <taxon>Bacillota</taxon>
        <taxon>Bacilli</taxon>
        <taxon>Lactobacillales</taxon>
        <taxon>Lactobacillaceae</taxon>
        <taxon>Companilactobacillus</taxon>
    </lineage>
</organism>
<keyword evidence="3" id="KW-0285">Flavoprotein</keyword>
<dbReference type="SUPFAM" id="SSF51905">
    <property type="entry name" value="FAD/NAD(P)-binding domain"/>
    <property type="match status" value="1"/>
</dbReference>
<dbReference type="SUPFAM" id="SSF55424">
    <property type="entry name" value="FAD/NAD-linked reductases, dimerisation (C-terminal) domain"/>
    <property type="match status" value="1"/>
</dbReference>
<evidence type="ECO:0000256" key="5">
    <source>
        <dbReference type="ARBA" id="ARBA00023097"/>
    </source>
</evidence>
<gene>
    <name evidence="7" type="ORF">ACFP1F_10420</name>
</gene>
<dbReference type="PRINTS" id="PR00411">
    <property type="entry name" value="PNDRDTASEI"/>
</dbReference>
<dbReference type="InterPro" id="IPR016156">
    <property type="entry name" value="FAD/NAD-linked_Rdtase_dimer_sf"/>
</dbReference>
<dbReference type="SMART" id="SM00450">
    <property type="entry name" value="RHOD"/>
    <property type="match status" value="1"/>
</dbReference>